<keyword evidence="6" id="KW-0067">ATP-binding</keyword>
<keyword evidence="10" id="KW-1185">Reference proteome</keyword>
<dbReference type="Pfam" id="PF13793">
    <property type="entry name" value="Pribosyltran_N"/>
    <property type="match status" value="1"/>
</dbReference>
<dbReference type="GO" id="GO:0016301">
    <property type="term" value="F:kinase activity"/>
    <property type="evidence" value="ECO:0007669"/>
    <property type="project" value="UniProtKB-KW"/>
</dbReference>
<accession>A0A0H2LXQ9</accession>
<name>A0A0H2LXQ9_VARPD</name>
<dbReference type="Gene3D" id="3.40.50.2020">
    <property type="match status" value="2"/>
</dbReference>
<dbReference type="PANTHER" id="PTHR10210:SF32">
    <property type="entry name" value="RIBOSE-PHOSPHATE PYROPHOSPHOKINASE 2"/>
    <property type="match status" value="1"/>
</dbReference>
<dbReference type="PANTHER" id="PTHR10210">
    <property type="entry name" value="RIBOSE-PHOSPHATE DIPHOSPHOKINASE FAMILY MEMBER"/>
    <property type="match status" value="1"/>
</dbReference>
<dbReference type="InterPro" id="IPR005946">
    <property type="entry name" value="Rib-P_diPkinase"/>
</dbReference>
<comment type="catalytic activity">
    <reaction evidence="7">
        <text>D-ribose 5-phosphate + ATP = 5-phospho-alpha-D-ribose 1-diphosphate + AMP + H(+)</text>
        <dbReference type="Rhea" id="RHEA:15609"/>
        <dbReference type="ChEBI" id="CHEBI:15378"/>
        <dbReference type="ChEBI" id="CHEBI:30616"/>
        <dbReference type="ChEBI" id="CHEBI:58017"/>
        <dbReference type="ChEBI" id="CHEBI:78346"/>
        <dbReference type="ChEBI" id="CHEBI:456215"/>
        <dbReference type="EC" id="2.7.6.1"/>
    </reaction>
</comment>
<dbReference type="GO" id="GO:0006015">
    <property type="term" value="P:5-phosphoribose 1-diphosphate biosynthetic process"/>
    <property type="evidence" value="ECO:0007669"/>
    <property type="project" value="TreeGrafter"/>
</dbReference>
<dbReference type="Pfam" id="PF14572">
    <property type="entry name" value="Pribosyl_synth"/>
    <property type="match status" value="1"/>
</dbReference>
<feature type="domain" description="Ribose-phosphate pyrophosphokinase N-terminal" evidence="8">
    <location>
        <begin position="39"/>
        <end position="159"/>
    </location>
</feature>
<sequence>MGRGDAGGLSPGDAGERCVTCSGHAEAALRRDVAETRSMLVFSLEPDEPLGRALADALDVPLSPLEERAFLDGERKLRPLVDPRGADAYVVQSLHGGPVESPHDKICRLLMFIATLKDHGAARVTAVIPYLAYARKDRQTKPFDPLGLRCLAQWLESAGMAQLIVLEVHNVAAFQNAFRCPFIHLSVHHVFRHLAEEIAGGGSPIAVASPDPGGVKRALLWREALEEHLREPVRFAMIDKRRSAGILSGGELVAGEVAGTNVLLLDDLVASGETLLRGARALRLSGAKSVTAFAAHGLFVGNAPQTLADDAISRLVVSDSMTPFRLPEQGPSREKLRVVSAVPLFAEAVRASHVGWHR</sequence>
<gene>
    <name evidence="9" type="primary">prs2</name>
    <name evidence="9" type="ORF">VPARA_56030</name>
</gene>
<keyword evidence="4" id="KW-0547">Nucleotide-binding</keyword>
<evidence type="ECO:0000256" key="7">
    <source>
        <dbReference type="ARBA" id="ARBA00049535"/>
    </source>
</evidence>
<dbReference type="GO" id="GO:0005524">
    <property type="term" value="F:ATP binding"/>
    <property type="evidence" value="ECO:0007669"/>
    <property type="project" value="UniProtKB-KW"/>
</dbReference>
<dbReference type="SUPFAM" id="SSF53271">
    <property type="entry name" value="PRTase-like"/>
    <property type="match status" value="2"/>
</dbReference>
<dbReference type="AlphaFoldDB" id="A0A0H2LXQ9"/>
<dbReference type="CDD" id="cd06223">
    <property type="entry name" value="PRTases_typeI"/>
    <property type="match status" value="1"/>
</dbReference>
<evidence type="ECO:0000256" key="3">
    <source>
        <dbReference type="ARBA" id="ARBA00022727"/>
    </source>
</evidence>
<dbReference type="GO" id="GO:0005737">
    <property type="term" value="C:cytoplasm"/>
    <property type="evidence" value="ECO:0007669"/>
    <property type="project" value="TreeGrafter"/>
</dbReference>
<evidence type="ECO:0000313" key="10">
    <source>
        <dbReference type="Proteomes" id="UP000035170"/>
    </source>
</evidence>
<dbReference type="PATRIC" id="fig|34073.19.peg.5741"/>
<dbReference type="EC" id="2.7.6.1" evidence="1"/>
<dbReference type="GO" id="GO:0002189">
    <property type="term" value="C:ribose phosphate diphosphokinase complex"/>
    <property type="evidence" value="ECO:0007669"/>
    <property type="project" value="TreeGrafter"/>
</dbReference>
<comment type="caution">
    <text evidence="9">The sequence shown here is derived from an EMBL/GenBank/DDBJ whole genome shotgun (WGS) entry which is preliminary data.</text>
</comment>
<keyword evidence="3" id="KW-0545">Nucleotide biosynthesis</keyword>
<evidence type="ECO:0000256" key="2">
    <source>
        <dbReference type="ARBA" id="ARBA00022679"/>
    </source>
</evidence>
<dbReference type="GO" id="GO:0000287">
    <property type="term" value="F:magnesium ion binding"/>
    <property type="evidence" value="ECO:0007669"/>
    <property type="project" value="InterPro"/>
</dbReference>
<dbReference type="InterPro" id="IPR029057">
    <property type="entry name" value="PRTase-like"/>
</dbReference>
<dbReference type="EMBL" id="JZWI01000036">
    <property type="protein sequence ID" value="KLN53287.1"/>
    <property type="molecule type" value="Genomic_DNA"/>
</dbReference>
<dbReference type="InterPro" id="IPR029099">
    <property type="entry name" value="Pribosyltran_N"/>
</dbReference>
<evidence type="ECO:0000313" key="9">
    <source>
        <dbReference type="EMBL" id="KLN53287.1"/>
    </source>
</evidence>
<organism evidence="9 10">
    <name type="scientific">Variovorax paradoxus</name>
    <dbReference type="NCBI Taxonomy" id="34073"/>
    <lineage>
        <taxon>Bacteria</taxon>
        <taxon>Pseudomonadati</taxon>
        <taxon>Pseudomonadota</taxon>
        <taxon>Betaproteobacteria</taxon>
        <taxon>Burkholderiales</taxon>
        <taxon>Comamonadaceae</taxon>
        <taxon>Variovorax</taxon>
    </lineage>
</organism>
<protein>
    <recommendedName>
        <fullName evidence="1">ribose-phosphate diphosphokinase</fullName>
        <ecNumber evidence="1">2.7.6.1</ecNumber>
    </recommendedName>
</protein>
<dbReference type="NCBIfam" id="TIGR01251">
    <property type="entry name" value="ribP_PPkin"/>
    <property type="match status" value="1"/>
</dbReference>
<dbReference type="InterPro" id="IPR000836">
    <property type="entry name" value="PRTase_dom"/>
</dbReference>
<dbReference type="GO" id="GO:0006164">
    <property type="term" value="P:purine nucleotide biosynthetic process"/>
    <property type="evidence" value="ECO:0007669"/>
    <property type="project" value="TreeGrafter"/>
</dbReference>
<evidence type="ECO:0000259" key="8">
    <source>
        <dbReference type="Pfam" id="PF13793"/>
    </source>
</evidence>
<evidence type="ECO:0000256" key="4">
    <source>
        <dbReference type="ARBA" id="ARBA00022741"/>
    </source>
</evidence>
<keyword evidence="5 9" id="KW-0418">Kinase</keyword>
<proteinExistence type="predicted"/>
<dbReference type="Proteomes" id="UP000035170">
    <property type="component" value="Unassembled WGS sequence"/>
</dbReference>
<dbReference type="SMART" id="SM01400">
    <property type="entry name" value="Pribosyltran_N"/>
    <property type="match status" value="1"/>
</dbReference>
<evidence type="ECO:0000256" key="5">
    <source>
        <dbReference type="ARBA" id="ARBA00022777"/>
    </source>
</evidence>
<reference evidence="9 10" key="1">
    <citation type="submission" date="2015-03" db="EMBL/GenBank/DDBJ databases">
        <title>Genome sequence of Variovorax paradoxus TBEA6.</title>
        <authorList>
            <person name="Poehlein A."/>
            <person name="Schuldes J."/>
            <person name="Wuebbeler J.H."/>
            <person name="Hiessl S."/>
            <person name="Steinbuechel A."/>
            <person name="Daniel R."/>
        </authorList>
    </citation>
    <scope>NUCLEOTIDE SEQUENCE [LARGE SCALE GENOMIC DNA]</scope>
    <source>
        <strain evidence="9 10">TBEA6</strain>
    </source>
</reference>
<evidence type="ECO:0000256" key="6">
    <source>
        <dbReference type="ARBA" id="ARBA00022840"/>
    </source>
</evidence>
<keyword evidence="2 9" id="KW-0808">Transferase</keyword>
<evidence type="ECO:0000256" key="1">
    <source>
        <dbReference type="ARBA" id="ARBA00013247"/>
    </source>
</evidence>
<dbReference type="GO" id="GO:0004749">
    <property type="term" value="F:ribose phosphate diphosphokinase activity"/>
    <property type="evidence" value="ECO:0007669"/>
    <property type="project" value="UniProtKB-EC"/>
</dbReference>